<evidence type="ECO:0000313" key="7">
    <source>
        <dbReference type="Proteomes" id="UP001267426"/>
    </source>
</evidence>
<comment type="caution">
    <text evidence="6">The sequence shown here is derived from an EMBL/GenBank/DDBJ whole genome shotgun (WGS) entry which is preliminary data.</text>
</comment>
<name>A0ABU3BT62_9BACT</name>
<proteinExistence type="predicted"/>
<dbReference type="Gene3D" id="3.50.50.100">
    <property type="match status" value="1"/>
</dbReference>
<evidence type="ECO:0000256" key="2">
    <source>
        <dbReference type="ARBA" id="ARBA00022630"/>
    </source>
</evidence>
<protein>
    <submittedName>
        <fullName evidence="6">FAD-dependent oxidoreductase</fullName>
    </submittedName>
</protein>
<evidence type="ECO:0000256" key="1">
    <source>
        <dbReference type="ARBA" id="ARBA00001974"/>
    </source>
</evidence>
<feature type="domain" description="FAD/NAD(P)-binding" evidence="5">
    <location>
        <begin position="2"/>
        <end position="292"/>
    </location>
</feature>
<comment type="cofactor">
    <cofactor evidence="1">
        <name>FAD</name>
        <dbReference type="ChEBI" id="CHEBI:57692"/>
    </cofactor>
</comment>
<dbReference type="PANTHER" id="PTHR42913:SF9">
    <property type="entry name" value="SLR1591 PROTEIN"/>
    <property type="match status" value="1"/>
</dbReference>
<dbReference type="PANTHER" id="PTHR42913">
    <property type="entry name" value="APOPTOSIS-INDUCING FACTOR 1"/>
    <property type="match status" value="1"/>
</dbReference>
<dbReference type="Proteomes" id="UP001267426">
    <property type="component" value="Unassembled WGS sequence"/>
</dbReference>
<dbReference type="PRINTS" id="PR00368">
    <property type="entry name" value="FADPNR"/>
</dbReference>
<keyword evidence="4" id="KW-0560">Oxidoreductase</keyword>
<dbReference type="InterPro" id="IPR023753">
    <property type="entry name" value="FAD/NAD-binding_dom"/>
</dbReference>
<keyword evidence="3" id="KW-0274">FAD</keyword>
<evidence type="ECO:0000313" key="6">
    <source>
        <dbReference type="EMBL" id="MDT0632470.1"/>
    </source>
</evidence>
<dbReference type="EMBL" id="JAVRHT010000029">
    <property type="protein sequence ID" value="MDT0632470.1"/>
    <property type="molecule type" value="Genomic_DNA"/>
</dbReference>
<evidence type="ECO:0000256" key="4">
    <source>
        <dbReference type="ARBA" id="ARBA00023002"/>
    </source>
</evidence>
<sequence length="395" mass="41373">MRLLVVGGGHASLPLLAHARELCAEVTLLSDRPDLWYSGMTPEWLGGVYSRADVTVPLDRICADQGVRFVEGAAVGLDRSAREVTTGGGERVPYDLVAFDVGAVNPGDADGAIHTKPLHRVEALGRFLDAAAQDPSGPRRLVVVGGGAAGVETALNVTARPDLPALRVVVLEPGERLVSSLPERVGAWAACVLRERGADVRLGARVEQSDAGGVRLARGERIGADAVLWATGSVGPDWLGAAGLSVTDKGLVRVGPGLRSVDDARVFVAGDAAAVAGHEGLARIGVHAVKQGPTLRENVGRVARALGRGGAPDAVDLEPWRPYPAAPLVLSTGGRAAWYAVGPLALKGGAFLRLKHGVDRRWIDQYRAPDTYRHRWDDRAAIDGPVDSLRGAGRG</sequence>
<dbReference type="InterPro" id="IPR036188">
    <property type="entry name" value="FAD/NAD-bd_sf"/>
</dbReference>
<evidence type="ECO:0000256" key="3">
    <source>
        <dbReference type="ARBA" id="ARBA00022827"/>
    </source>
</evidence>
<dbReference type="RefSeq" id="WP_311664375.1">
    <property type="nucleotide sequence ID" value="NZ_JAVRHT010000029.1"/>
</dbReference>
<dbReference type="SUPFAM" id="SSF51905">
    <property type="entry name" value="FAD/NAD(P)-binding domain"/>
    <property type="match status" value="2"/>
</dbReference>
<organism evidence="6 7">
    <name type="scientific">Rubrivirga litoralis</name>
    <dbReference type="NCBI Taxonomy" id="3075598"/>
    <lineage>
        <taxon>Bacteria</taxon>
        <taxon>Pseudomonadati</taxon>
        <taxon>Rhodothermota</taxon>
        <taxon>Rhodothermia</taxon>
        <taxon>Rhodothermales</taxon>
        <taxon>Rubricoccaceae</taxon>
        <taxon>Rubrivirga</taxon>
    </lineage>
</organism>
<keyword evidence="7" id="KW-1185">Reference proteome</keyword>
<gene>
    <name evidence="6" type="ORF">RM540_11985</name>
</gene>
<keyword evidence="2" id="KW-0285">Flavoprotein</keyword>
<evidence type="ECO:0000259" key="5">
    <source>
        <dbReference type="Pfam" id="PF07992"/>
    </source>
</evidence>
<accession>A0ABU3BT62</accession>
<dbReference type="InterPro" id="IPR051169">
    <property type="entry name" value="NADH-Q_oxidoreductase"/>
</dbReference>
<feature type="non-terminal residue" evidence="6">
    <location>
        <position position="1"/>
    </location>
</feature>
<reference evidence="6 7" key="1">
    <citation type="submission" date="2023-09" db="EMBL/GenBank/DDBJ databases">
        <authorList>
            <person name="Rey-Velasco X."/>
        </authorList>
    </citation>
    <scope>NUCLEOTIDE SEQUENCE [LARGE SCALE GENOMIC DNA]</scope>
    <source>
        <strain evidence="6 7">F394</strain>
    </source>
</reference>
<dbReference type="Pfam" id="PF07992">
    <property type="entry name" value="Pyr_redox_2"/>
    <property type="match status" value="1"/>
</dbReference>